<feature type="transmembrane region" description="Helical" evidence="6">
    <location>
        <begin position="571"/>
        <end position="588"/>
    </location>
</feature>
<feature type="transmembrane region" description="Helical" evidence="6">
    <location>
        <begin position="284"/>
        <end position="307"/>
    </location>
</feature>
<name>A0A8B6FPS7_MYTGA</name>
<feature type="transmembrane region" description="Helical" evidence="6">
    <location>
        <begin position="403"/>
        <end position="426"/>
    </location>
</feature>
<dbReference type="PANTHER" id="PTHR19444">
    <property type="entry name" value="UNC-93 RELATED"/>
    <property type="match status" value="1"/>
</dbReference>
<dbReference type="Gene3D" id="1.20.1250.20">
    <property type="entry name" value="MFS general substrate transporter like domains"/>
    <property type="match status" value="1"/>
</dbReference>
<proteinExistence type="inferred from homology"/>
<gene>
    <name evidence="7" type="ORF">MGAL_10B000826</name>
</gene>
<accession>A0A8B6FPS7</accession>
<comment type="similarity">
    <text evidence="2">Belongs to the unc-93 family.</text>
</comment>
<dbReference type="Pfam" id="PF05978">
    <property type="entry name" value="UNC-93"/>
    <property type="match status" value="2"/>
</dbReference>
<evidence type="ECO:0000313" key="7">
    <source>
        <dbReference type="EMBL" id="VDI51883.1"/>
    </source>
</evidence>
<evidence type="ECO:0000256" key="4">
    <source>
        <dbReference type="ARBA" id="ARBA00022989"/>
    </source>
</evidence>
<comment type="caution">
    <text evidence="7">The sequence shown here is derived from an EMBL/GenBank/DDBJ whole genome shotgun (WGS) entry which is preliminary data.</text>
</comment>
<evidence type="ECO:0000256" key="5">
    <source>
        <dbReference type="ARBA" id="ARBA00023136"/>
    </source>
</evidence>
<keyword evidence="3 6" id="KW-0812">Transmembrane</keyword>
<keyword evidence="5 6" id="KW-0472">Membrane</keyword>
<dbReference type="InterPro" id="IPR051951">
    <property type="entry name" value="UNC-93_regulatory"/>
</dbReference>
<dbReference type="OrthoDB" id="78663at2759"/>
<feature type="transmembrane region" description="Helical" evidence="6">
    <location>
        <begin position="260"/>
        <end position="278"/>
    </location>
</feature>
<feature type="transmembrane region" description="Helical" evidence="6">
    <location>
        <begin position="458"/>
        <end position="478"/>
    </location>
</feature>
<dbReference type="SUPFAM" id="SSF103473">
    <property type="entry name" value="MFS general substrate transporter"/>
    <property type="match status" value="1"/>
</dbReference>
<keyword evidence="8" id="KW-1185">Reference proteome</keyword>
<dbReference type="PANTHER" id="PTHR19444:SF13">
    <property type="entry name" value="PROTEIN UNC-93 HOMOLOG A"/>
    <property type="match status" value="1"/>
</dbReference>
<evidence type="ECO:0000313" key="8">
    <source>
        <dbReference type="Proteomes" id="UP000596742"/>
    </source>
</evidence>
<dbReference type="GO" id="GO:0016020">
    <property type="term" value="C:membrane"/>
    <property type="evidence" value="ECO:0007669"/>
    <property type="project" value="UniProtKB-SubCell"/>
</dbReference>
<feature type="transmembrane region" description="Helical" evidence="6">
    <location>
        <begin position="229"/>
        <end position="248"/>
    </location>
</feature>
<reference evidence="7" key="1">
    <citation type="submission" date="2018-11" db="EMBL/GenBank/DDBJ databases">
        <authorList>
            <person name="Alioto T."/>
            <person name="Alioto T."/>
        </authorList>
    </citation>
    <scope>NUCLEOTIDE SEQUENCE</scope>
</reference>
<evidence type="ECO:0000256" key="2">
    <source>
        <dbReference type="ARBA" id="ARBA00009172"/>
    </source>
</evidence>
<evidence type="ECO:0000256" key="1">
    <source>
        <dbReference type="ARBA" id="ARBA00004141"/>
    </source>
</evidence>
<keyword evidence="4 6" id="KW-1133">Transmembrane helix</keyword>
<sequence>MSTLSPFDISGLGKGFGLFRPRRPSYTYATQTTELAYLGQYGRQRTESYRYAVRKSTSDPEEQTDFIEGLVTNRRNRKESYLNALKSDENSVPLQQDKEPIIGNNIPKVNIDIAPRHSKEHISELKTVIAKRTSICEPLSVCASDEAKHDEKASEILTSGTPMNMHGNNVNELQRETETPVSELSSNVPSVVVFTFRKNLVFLCISFIMLFSAFRAIQNLQSSINTKDHLGIISMACLHGTMFLTCLWAPSMINKVSAKWAIVCGMCSFLIWTGANIYPKFYTLIPSAVFCGCGQGILWTAEVSYVLKLAFDSSKITRNGLDKQVFRFHGIFLACFQTTHIWGNLLSSLIFQYFEVPATLDLDYGQMADSNYSDVTKPCGVLYPCIISEYDQKTGLDRDMFPVIWKLMCAYLVIAFMGFCLIFFCLDRIGARIDPEKTGRQAYVTCALGEKYVGYSMIVMGAANVLGAIVVAICAKHIPREVVFAIGGIIHMGIMIGFLIWIPDQSKHIHFLLAASWGVCDAVWQTQCNTLICITCVEEADIAFANYRMLQAFGLMFAFLSGTFMCVEGKLYMLMIVLVIAIMFYVLAEYKVRQVENDVFNEPSNE</sequence>
<evidence type="ECO:0000256" key="6">
    <source>
        <dbReference type="SAM" id="Phobius"/>
    </source>
</evidence>
<dbReference type="AlphaFoldDB" id="A0A8B6FPS7"/>
<comment type="subcellular location">
    <subcellularLocation>
        <location evidence="1">Membrane</location>
        <topology evidence="1">Multi-pass membrane protein</topology>
    </subcellularLocation>
</comment>
<dbReference type="InterPro" id="IPR036259">
    <property type="entry name" value="MFS_trans_sf"/>
</dbReference>
<protein>
    <submittedName>
        <fullName evidence="7">Uncharacterized protein</fullName>
    </submittedName>
</protein>
<dbReference type="InterPro" id="IPR010291">
    <property type="entry name" value="Ion_channel_UNC-93"/>
</dbReference>
<organism evidence="7 8">
    <name type="scientific">Mytilus galloprovincialis</name>
    <name type="common">Mediterranean mussel</name>
    <dbReference type="NCBI Taxonomy" id="29158"/>
    <lineage>
        <taxon>Eukaryota</taxon>
        <taxon>Metazoa</taxon>
        <taxon>Spiralia</taxon>
        <taxon>Lophotrochozoa</taxon>
        <taxon>Mollusca</taxon>
        <taxon>Bivalvia</taxon>
        <taxon>Autobranchia</taxon>
        <taxon>Pteriomorphia</taxon>
        <taxon>Mytilida</taxon>
        <taxon>Mytiloidea</taxon>
        <taxon>Mytilidae</taxon>
        <taxon>Mytilinae</taxon>
        <taxon>Mytilus</taxon>
    </lineage>
</organism>
<feature type="transmembrane region" description="Helical" evidence="6">
    <location>
        <begin position="200"/>
        <end position="217"/>
    </location>
</feature>
<feature type="transmembrane region" description="Helical" evidence="6">
    <location>
        <begin position="484"/>
        <end position="502"/>
    </location>
</feature>
<dbReference type="EMBL" id="UYJE01007117">
    <property type="protein sequence ID" value="VDI51883.1"/>
    <property type="molecule type" value="Genomic_DNA"/>
</dbReference>
<evidence type="ECO:0000256" key="3">
    <source>
        <dbReference type="ARBA" id="ARBA00022692"/>
    </source>
</evidence>
<dbReference type="Proteomes" id="UP000596742">
    <property type="component" value="Unassembled WGS sequence"/>
</dbReference>